<reference evidence="3" key="1">
    <citation type="submission" date="2020-10" db="EMBL/GenBank/DDBJ databases">
        <title>Genome-based taxonomic classification of the species Anabaenopsis elenkinii.</title>
        <authorList>
            <person name="Delbaje E."/>
            <person name="Andreote A.P.D."/>
            <person name="Pellegrinetti T.A."/>
            <person name="Cruz R.B."/>
            <person name="Branco L.H.Z."/>
            <person name="Fiore M.F."/>
        </authorList>
    </citation>
    <scope>NUCLEOTIDE SEQUENCE [LARGE SCALE GENOMIC DNA]</scope>
    <source>
        <strain evidence="3">CCIBt3563</strain>
    </source>
</reference>
<feature type="transmembrane region" description="Helical" evidence="1">
    <location>
        <begin position="176"/>
        <end position="201"/>
    </location>
</feature>
<dbReference type="EMBL" id="CP063311">
    <property type="protein sequence ID" value="QOV24247.1"/>
    <property type="molecule type" value="Genomic_DNA"/>
</dbReference>
<accession>A0A7S6RG18</accession>
<feature type="transmembrane region" description="Helical" evidence="1">
    <location>
        <begin position="349"/>
        <end position="368"/>
    </location>
</feature>
<keyword evidence="1" id="KW-0472">Membrane</keyword>
<gene>
    <name evidence="2" type="ORF">IM676_08425</name>
</gene>
<evidence type="ECO:0000256" key="1">
    <source>
        <dbReference type="SAM" id="Phobius"/>
    </source>
</evidence>
<dbReference type="AlphaFoldDB" id="A0A7S6RG18"/>
<feature type="transmembrane region" description="Helical" evidence="1">
    <location>
        <begin position="268"/>
        <end position="288"/>
    </location>
</feature>
<feature type="transmembrane region" description="Helical" evidence="1">
    <location>
        <begin position="70"/>
        <end position="90"/>
    </location>
</feature>
<feature type="transmembrane region" description="Helical" evidence="1">
    <location>
        <begin position="14"/>
        <end position="33"/>
    </location>
</feature>
<keyword evidence="1" id="KW-1133">Transmembrane helix</keyword>
<dbReference type="Proteomes" id="UP000593846">
    <property type="component" value="Chromosome"/>
</dbReference>
<feature type="transmembrane region" description="Helical" evidence="1">
    <location>
        <begin position="319"/>
        <end position="337"/>
    </location>
</feature>
<feature type="transmembrane region" description="Helical" evidence="1">
    <location>
        <begin position="97"/>
        <end position="115"/>
    </location>
</feature>
<protein>
    <submittedName>
        <fullName evidence="2">DUF2079 domain-containing protein</fullName>
    </submittedName>
</protein>
<feature type="transmembrane region" description="Helical" evidence="1">
    <location>
        <begin position="208"/>
        <end position="229"/>
    </location>
</feature>
<organism evidence="2 3">
    <name type="scientific">Anabaenopsis elenkinii CCIBt3563</name>
    <dbReference type="NCBI Taxonomy" id="2779889"/>
    <lineage>
        <taxon>Bacteria</taxon>
        <taxon>Bacillati</taxon>
        <taxon>Cyanobacteriota</taxon>
        <taxon>Cyanophyceae</taxon>
        <taxon>Nostocales</taxon>
        <taxon>Nodulariaceae</taxon>
        <taxon>Anabaenopsis</taxon>
    </lineage>
</organism>
<dbReference type="InterPro" id="IPR018650">
    <property type="entry name" value="STSV1_Orf64"/>
</dbReference>
<evidence type="ECO:0000313" key="2">
    <source>
        <dbReference type="EMBL" id="QOV24247.1"/>
    </source>
</evidence>
<sequence>MSKNSWLGLGKQSLISPGAIGWMIGVGTLVLFAASSLRHFLFQSTALDLAVFDQWIYLTSQGLPPISSFFGFHMIGDHAAFILYLIALAYRIYPNVHWLFAIQAFALAIGCLPIYTLSLQTGLSVNYARAIAVSYLLYPALFNINFFTDFRPEAIAVPAILWAMWAGIAGKTRQLIIAITLVLICKDTLSLTVVAFGIWLWLSQHRRIYGIGCIVAGIVWYLLTIGYLVPWLRGGEAGGVVFYNSLGNSPREIIWNIISNPGLILGRFFLPDTLFYYFLLILPVIIGVHWRKSMALLPALPMLLLNIISDYSAQRDLVHHYSLLIFPFIIVWMLDSIRQYQKERRRRWLQPSILITWAIIVFLLLGKYDFFITRYLSNIPNLEFLHTAVSLVPNQSSVITTSTIAPHLSHRQNIKLINMNLNAVQISDQGFDYVLLDLNMSRKKNAEFNQNLINEMKTSQVLNLVYQNGDVYLFRKSSEWVTNSD</sequence>
<feature type="transmembrane region" description="Helical" evidence="1">
    <location>
        <begin position="154"/>
        <end position="170"/>
    </location>
</feature>
<keyword evidence="3" id="KW-1185">Reference proteome</keyword>
<name>A0A7S6RG18_9CYAN</name>
<dbReference type="Pfam" id="PF09852">
    <property type="entry name" value="DUF2079"/>
    <property type="match status" value="1"/>
</dbReference>
<evidence type="ECO:0000313" key="3">
    <source>
        <dbReference type="Proteomes" id="UP000593846"/>
    </source>
</evidence>
<feature type="transmembrane region" description="Helical" evidence="1">
    <location>
        <begin position="127"/>
        <end position="147"/>
    </location>
</feature>
<dbReference type="KEGG" id="aee:IM676_08425"/>
<proteinExistence type="predicted"/>
<dbReference type="RefSeq" id="WP_200989769.1">
    <property type="nucleotide sequence ID" value="NZ_CP063311.1"/>
</dbReference>
<keyword evidence="1" id="KW-0812">Transmembrane</keyword>